<gene>
    <name evidence="2" type="ORF">KHU32_14530</name>
</gene>
<dbReference type="RefSeq" id="WP_213670794.1">
    <property type="nucleotide sequence ID" value="NZ_JAHCDA010000002.1"/>
</dbReference>
<keyword evidence="2" id="KW-0012">Acyltransferase</keyword>
<dbReference type="InterPro" id="IPR016181">
    <property type="entry name" value="Acyl_CoA_acyltransferase"/>
</dbReference>
<dbReference type="PANTHER" id="PTHR39173">
    <property type="entry name" value="ACETYLTRANSFERASE"/>
    <property type="match status" value="1"/>
</dbReference>
<dbReference type="Proteomes" id="UP000766336">
    <property type="component" value="Unassembled WGS sequence"/>
</dbReference>
<dbReference type="InterPro" id="IPR000182">
    <property type="entry name" value="GNAT_dom"/>
</dbReference>
<organism evidence="2 3">
    <name type="scientific">Roseococcus pinisoli</name>
    <dbReference type="NCBI Taxonomy" id="2835040"/>
    <lineage>
        <taxon>Bacteria</taxon>
        <taxon>Pseudomonadati</taxon>
        <taxon>Pseudomonadota</taxon>
        <taxon>Alphaproteobacteria</taxon>
        <taxon>Acetobacterales</taxon>
        <taxon>Roseomonadaceae</taxon>
        <taxon>Roseococcus</taxon>
    </lineage>
</organism>
<keyword evidence="3" id="KW-1185">Reference proteome</keyword>
<dbReference type="EC" id="2.3.1.-" evidence="2"/>
<proteinExistence type="predicted"/>
<dbReference type="EMBL" id="JAHCDA010000002">
    <property type="protein sequence ID" value="MBS7812166.1"/>
    <property type="molecule type" value="Genomic_DNA"/>
</dbReference>
<feature type="domain" description="N-acetyltransferase" evidence="1">
    <location>
        <begin position="53"/>
        <end position="202"/>
    </location>
</feature>
<name>A0ABS5QER9_9PROT</name>
<sequence length="203" mass="22024">MSRIDHGPPGARMSPAAGRLQLVRPAREHLRSYLGALETGWSPDNLRPEVAAEQIAAIGQDAEAFLASFDDPEAKGPPIGLPDGTTVPRLPSFRRWMWEGGEFCGSIGARWQPGTAALPPHVFGHIGYAVVPWRRREGLATRALALMLEEVRPLGLLHVELTCDADNEASIRVIRANGGEPCGQFDRAAGHGGGVELRWRIPF</sequence>
<reference evidence="2 3" key="1">
    <citation type="submission" date="2021-05" db="EMBL/GenBank/DDBJ databases">
        <title>Roseococcus sp. XZZS9, whole genome shotgun sequencing project.</title>
        <authorList>
            <person name="Zhao G."/>
            <person name="Shen L."/>
        </authorList>
    </citation>
    <scope>NUCLEOTIDE SEQUENCE [LARGE SCALE GENOMIC DNA]</scope>
    <source>
        <strain evidence="2 3">XZZS9</strain>
    </source>
</reference>
<dbReference type="PROSITE" id="PS51186">
    <property type="entry name" value="GNAT"/>
    <property type="match status" value="1"/>
</dbReference>
<dbReference type="PANTHER" id="PTHR39173:SF1">
    <property type="entry name" value="ACETYLTRANSFERASE"/>
    <property type="match status" value="1"/>
</dbReference>
<dbReference type="Gene3D" id="3.40.630.30">
    <property type="match status" value="1"/>
</dbReference>
<comment type="caution">
    <text evidence="2">The sequence shown here is derived from an EMBL/GenBank/DDBJ whole genome shotgun (WGS) entry which is preliminary data.</text>
</comment>
<dbReference type="GO" id="GO:0016746">
    <property type="term" value="F:acyltransferase activity"/>
    <property type="evidence" value="ECO:0007669"/>
    <property type="project" value="UniProtKB-KW"/>
</dbReference>
<evidence type="ECO:0000313" key="2">
    <source>
        <dbReference type="EMBL" id="MBS7812166.1"/>
    </source>
</evidence>
<keyword evidence="2" id="KW-0808">Transferase</keyword>
<dbReference type="SUPFAM" id="SSF55729">
    <property type="entry name" value="Acyl-CoA N-acyltransferases (Nat)"/>
    <property type="match status" value="1"/>
</dbReference>
<evidence type="ECO:0000259" key="1">
    <source>
        <dbReference type="PROSITE" id="PS51186"/>
    </source>
</evidence>
<evidence type="ECO:0000313" key="3">
    <source>
        <dbReference type="Proteomes" id="UP000766336"/>
    </source>
</evidence>
<accession>A0ABS5QER9</accession>
<dbReference type="Pfam" id="PF00583">
    <property type="entry name" value="Acetyltransf_1"/>
    <property type="match status" value="1"/>
</dbReference>
<protein>
    <submittedName>
        <fullName evidence="2">GNAT family N-acetyltransferase</fullName>
        <ecNumber evidence="2">2.3.1.-</ecNumber>
    </submittedName>
</protein>